<dbReference type="AlphaFoldDB" id="A0A6F9DF64"/>
<proteinExistence type="evidence at transcript level"/>
<feature type="compositionally biased region" description="Basic and acidic residues" evidence="1">
    <location>
        <begin position="306"/>
        <end position="315"/>
    </location>
</feature>
<evidence type="ECO:0000313" key="2">
    <source>
        <dbReference type="EMBL" id="CAB3258639.1"/>
    </source>
</evidence>
<dbReference type="InterPro" id="IPR019141">
    <property type="entry name" value="DUF2045"/>
</dbReference>
<dbReference type="Pfam" id="PF09741">
    <property type="entry name" value="DUF2045"/>
    <property type="match status" value="1"/>
</dbReference>
<dbReference type="EMBL" id="LR786180">
    <property type="protein sequence ID" value="CAB3258639.1"/>
    <property type="molecule type" value="mRNA"/>
</dbReference>
<gene>
    <name evidence="2" type="primary">Kiaa0930</name>
</gene>
<name>A0A6F9DF64_9ASCI</name>
<dbReference type="PANTHER" id="PTHR21477">
    <property type="entry name" value="ZGC:172139"/>
    <property type="match status" value="1"/>
</dbReference>
<dbReference type="PANTHER" id="PTHR21477:SF13">
    <property type="entry name" value="KIAA0930"/>
    <property type="match status" value="1"/>
</dbReference>
<reference evidence="2" key="1">
    <citation type="submission" date="2020-04" db="EMBL/GenBank/DDBJ databases">
        <authorList>
            <person name="Neveu A P."/>
        </authorList>
    </citation>
    <scope>NUCLEOTIDE SEQUENCE</scope>
    <source>
        <tissue evidence="2">Whole embryo</tissue>
    </source>
</reference>
<feature type="region of interest" description="Disordered" evidence="1">
    <location>
        <begin position="290"/>
        <end position="315"/>
    </location>
</feature>
<organism evidence="2">
    <name type="scientific">Phallusia mammillata</name>
    <dbReference type="NCBI Taxonomy" id="59560"/>
    <lineage>
        <taxon>Eukaryota</taxon>
        <taxon>Metazoa</taxon>
        <taxon>Chordata</taxon>
        <taxon>Tunicata</taxon>
        <taxon>Ascidiacea</taxon>
        <taxon>Phlebobranchia</taxon>
        <taxon>Ascidiidae</taxon>
        <taxon>Phallusia</taxon>
    </lineage>
</organism>
<evidence type="ECO:0000256" key="1">
    <source>
        <dbReference type="SAM" id="MobiDB-lite"/>
    </source>
</evidence>
<feature type="region of interest" description="Disordered" evidence="1">
    <location>
        <begin position="329"/>
        <end position="348"/>
    </location>
</feature>
<sequence length="394" mass="44716">MEEQTATLSSAFLEMLKEIVANDQKQQQDGFVNVAPIAFWTKIFAKYFLHVNNPHHDDMLFYVRKPEDSDMQTEVEVYRRESNKSPGLGDPNYDWTETLYLNLILQQLEYTLSCAICTKYTNSKQDVIVHKKVSKQVYASPSRHSMDEKGKGAELCYPNIFFTIDSFDEIWNDLYLDADRIVCVEIVATDKTKKFGSVIFLGSVTHSALLDVYNKRTHNSNKWTQVMTLGLGKIPNNVEFVRMKGPNGKGYAEMAVRKCEKDEIESINSAQCTCGVSGASTSAVCPKHPLSSAKSDPSLYAAPSTDRNHDDRPQKSKFFKESMLKKLAKQKNMTDVTQSLPTSPTTEHVTSDALKTHLTYVTLPWHAIILDVLQSFEKPRSARRPVLCKFTNRR</sequence>
<accession>A0A6F9DF64</accession>
<protein>
    <submittedName>
        <fullName evidence="2">Uncharacterized protein KIAA0930 homolog</fullName>
    </submittedName>
</protein>
<feature type="compositionally biased region" description="Polar residues" evidence="1">
    <location>
        <begin position="331"/>
        <end position="348"/>
    </location>
</feature>